<accession>A0AAD7G4W7</accession>
<dbReference type="Proteomes" id="UP001221757">
    <property type="component" value="Unassembled WGS sequence"/>
</dbReference>
<keyword evidence="1" id="KW-0677">Repeat</keyword>
<dbReference type="PANTHER" id="PTHR10039">
    <property type="entry name" value="AMELOGENIN"/>
    <property type="match status" value="1"/>
</dbReference>
<evidence type="ECO:0000256" key="2">
    <source>
        <dbReference type="SAM" id="MobiDB-lite"/>
    </source>
</evidence>
<dbReference type="AlphaFoldDB" id="A0AAD7G4W7"/>
<reference evidence="4" key="1">
    <citation type="submission" date="2023-03" db="EMBL/GenBank/DDBJ databases">
        <title>Massive genome expansion in bonnet fungi (Mycena s.s.) driven by repeated elements and novel gene families across ecological guilds.</title>
        <authorList>
            <consortium name="Lawrence Berkeley National Laboratory"/>
            <person name="Harder C.B."/>
            <person name="Miyauchi S."/>
            <person name="Viragh M."/>
            <person name="Kuo A."/>
            <person name="Thoen E."/>
            <person name="Andreopoulos B."/>
            <person name="Lu D."/>
            <person name="Skrede I."/>
            <person name="Drula E."/>
            <person name="Henrissat B."/>
            <person name="Morin E."/>
            <person name="Kohler A."/>
            <person name="Barry K."/>
            <person name="LaButti K."/>
            <person name="Morin E."/>
            <person name="Salamov A."/>
            <person name="Lipzen A."/>
            <person name="Mereny Z."/>
            <person name="Hegedus B."/>
            <person name="Baldrian P."/>
            <person name="Stursova M."/>
            <person name="Weitz H."/>
            <person name="Taylor A."/>
            <person name="Grigoriev I.V."/>
            <person name="Nagy L.G."/>
            <person name="Martin F."/>
            <person name="Kauserud H."/>
        </authorList>
    </citation>
    <scope>NUCLEOTIDE SEQUENCE</scope>
    <source>
        <strain evidence="4">CBHHK067</strain>
    </source>
</reference>
<comment type="caution">
    <text evidence="4">The sequence shown here is derived from an EMBL/GenBank/DDBJ whole genome shotgun (WGS) entry which is preliminary data.</text>
</comment>
<evidence type="ECO:0000313" key="5">
    <source>
        <dbReference type="Proteomes" id="UP001221757"/>
    </source>
</evidence>
<evidence type="ECO:0000313" key="4">
    <source>
        <dbReference type="EMBL" id="KAJ7657018.1"/>
    </source>
</evidence>
<dbReference type="InterPro" id="IPR056884">
    <property type="entry name" value="NPHP3-like_N"/>
</dbReference>
<feature type="domain" description="Nephrocystin 3-like N-terminal" evidence="3">
    <location>
        <begin position="8"/>
        <end position="71"/>
    </location>
</feature>
<evidence type="ECO:0000259" key="3">
    <source>
        <dbReference type="Pfam" id="PF24883"/>
    </source>
</evidence>
<keyword evidence="5" id="KW-1185">Reference proteome</keyword>
<organism evidence="4 5">
    <name type="scientific">Mycena rosella</name>
    <name type="common">Pink bonnet</name>
    <name type="synonym">Agaricus rosellus</name>
    <dbReference type="NCBI Taxonomy" id="1033263"/>
    <lineage>
        <taxon>Eukaryota</taxon>
        <taxon>Fungi</taxon>
        <taxon>Dikarya</taxon>
        <taxon>Basidiomycota</taxon>
        <taxon>Agaricomycotina</taxon>
        <taxon>Agaricomycetes</taxon>
        <taxon>Agaricomycetidae</taxon>
        <taxon>Agaricales</taxon>
        <taxon>Marasmiineae</taxon>
        <taxon>Mycenaceae</taxon>
        <taxon>Mycena</taxon>
    </lineage>
</organism>
<sequence>MTLDQQYENRKGVTPIYDNLRDVLDKLLSELGPTYIVLDALDECKETDRLIHFLSTLQNRTTSPLHLLFTSQSRTDFTAAFKGLPHILLEPATTREDIIRFVDSELRSTKLKHWKHHISKITATVVEKSNGMFRLAACLLIELSRRKFDQSPDTILAKLPGDLFAIYGRFLERFEVDDFHHIGRVLRWILFSARPVTLLELEDVPAFDFHPHEHVFDRTKRGDYANMACELLEGLVTLDRVPFTESFEELSTVDSMESSEELSTLDSTESGEGLSTVDRPDSETPPLMDNETKGPSLVVTLAHASVADYLVPCIHEAVQSTGATIYVSATTGRYFLAPQCAYWRAEAPSLSR</sequence>
<feature type="compositionally biased region" description="Low complexity" evidence="2">
    <location>
        <begin position="261"/>
        <end position="270"/>
    </location>
</feature>
<feature type="region of interest" description="Disordered" evidence="2">
    <location>
        <begin position="251"/>
        <end position="293"/>
    </location>
</feature>
<dbReference type="PANTHER" id="PTHR10039:SF16">
    <property type="entry name" value="GPI INOSITOL-DEACYLASE"/>
    <property type="match status" value="1"/>
</dbReference>
<gene>
    <name evidence="4" type="ORF">B0H17DRAFT_1185837</name>
</gene>
<evidence type="ECO:0000256" key="1">
    <source>
        <dbReference type="ARBA" id="ARBA00022737"/>
    </source>
</evidence>
<name>A0AAD7G4W7_MYCRO</name>
<proteinExistence type="predicted"/>
<protein>
    <recommendedName>
        <fullName evidence="3">Nephrocystin 3-like N-terminal domain-containing protein</fullName>
    </recommendedName>
</protein>
<dbReference type="EMBL" id="JARKIE010000295">
    <property type="protein sequence ID" value="KAJ7657018.1"/>
    <property type="molecule type" value="Genomic_DNA"/>
</dbReference>
<dbReference type="Pfam" id="PF24883">
    <property type="entry name" value="NPHP3_N"/>
    <property type="match status" value="1"/>
</dbReference>